<dbReference type="SUPFAM" id="SSF50630">
    <property type="entry name" value="Acid proteases"/>
    <property type="match status" value="1"/>
</dbReference>
<keyword evidence="6 9" id="KW-1015">Disulfide bond</keyword>
<keyword evidence="4 10" id="KW-0378">Hydrolase</keyword>
<dbReference type="InterPro" id="IPR001969">
    <property type="entry name" value="Aspartic_peptidase_AS"/>
</dbReference>
<dbReference type="PROSITE" id="PS00141">
    <property type="entry name" value="ASP_PROTEASE"/>
    <property type="match status" value="1"/>
</dbReference>
<dbReference type="GO" id="GO:0004190">
    <property type="term" value="F:aspartic-type endopeptidase activity"/>
    <property type="evidence" value="ECO:0007669"/>
    <property type="project" value="UniProtKB-KW"/>
</dbReference>
<evidence type="ECO:0000256" key="5">
    <source>
        <dbReference type="ARBA" id="ARBA00023145"/>
    </source>
</evidence>
<keyword evidence="5" id="KW-0865">Zymogen</keyword>
<evidence type="ECO:0000256" key="9">
    <source>
        <dbReference type="PIRSR" id="PIRSR601461-2"/>
    </source>
</evidence>
<evidence type="ECO:0000256" key="8">
    <source>
        <dbReference type="PIRSR" id="PIRSR601461-1"/>
    </source>
</evidence>
<evidence type="ECO:0000256" key="7">
    <source>
        <dbReference type="ARBA" id="ARBA00023180"/>
    </source>
</evidence>
<keyword evidence="7" id="KW-0325">Glycoprotein</keyword>
<dbReference type="SUPFAM" id="SSF47862">
    <property type="entry name" value="Saposin"/>
    <property type="match status" value="1"/>
</dbReference>
<dbReference type="FunFam" id="2.40.70.10:FF:000115">
    <property type="entry name" value="Lysosomal aspartic protease"/>
    <property type="match status" value="1"/>
</dbReference>
<keyword evidence="2 10" id="KW-0645">Protease</keyword>
<dbReference type="InterPro" id="IPR033121">
    <property type="entry name" value="PEPTIDASE_A1"/>
</dbReference>
<keyword evidence="13" id="KW-1185">Reference proteome</keyword>
<dbReference type="OrthoDB" id="771136at2759"/>
<evidence type="ECO:0000256" key="1">
    <source>
        <dbReference type="ARBA" id="ARBA00007447"/>
    </source>
</evidence>
<dbReference type="Gene3D" id="1.10.225.10">
    <property type="entry name" value="Saposin-like"/>
    <property type="match status" value="1"/>
</dbReference>
<feature type="active site" evidence="8">
    <location>
        <position position="95"/>
    </location>
</feature>
<feature type="domain" description="Peptidase A1" evidence="11">
    <location>
        <begin position="77"/>
        <end position="494"/>
    </location>
</feature>
<feature type="disulfide bond" evidence="9">
    <location>
        <begin position="108"/>
        <end position="114"/>
    </location>
</feature>
<reference evidence="12 13" key="1">
    <citation type="submission" date="2019-05" db="EMBL/GenBank/DDBJ databases">
        <title>Mikania micrantha, genome provides insights into the molecular mechanism of rapid growth.</title>
        <authorList>
            <person name="Liu B."/>
        </authorList>
    </citation>
    <scope>NUCLEOTIDE SEQUENCE [LARGE SCALE GENOMIC DNA]</scope>
    <source>
        <strain evidence="12">NLD-2019</strain>
        <tissue evidence="12">Leaf</tissue>
    </source>
</reference>
<comment type="similarity">
    <text evidence="1 10">Belongs to the peptidase A1 family.</text>
</comment>
<dbReference type="InterPro" id="IPR001461">
    <property type="entry name" value="Aspartic_peptidase_A1"/>
</dbReference>
<feature type="active site" evidence="8">
    <location>
        <position position="282"/>
    </location>
</feature>
<proteinExistence type="inferred from homology"/>
<dbReference type="InterPro" id="IPR021109">
    <property type="entry name" value="Peptidase_aspartic_dom_sf"/>
</dbReference>
<protein>
    <recommendedName>
        <fullName evidence="11">Peptidase A1 domain-containing protein</fullName>
    </recommendedName>
</protein>
<dbReference type="PANTHER" id="PTHR47966:SF80">
    <property type="entry name" value="ASPARTIC PROTEINASE-LIKE"/>
    <property type="match status" value="1"/>
</dbReference>
<dbReference type="GO" id="GO:0006508">
    <property type="term" value="P:proteolysis"/>
    <property type="evidence" value="ECO:0007669"/>
    <property type="project" value="UniProtKB-KW"/>
</dbReference>
<dbReference type="PROSITE" id="PS51767">
    <property type="entry name" value="PEPTIDASE_A1"/>
    <property type="match status" value="1"/>
</dbReference>
<comment type="caution">
    <text evidence="12">The sequence shown here is derived from an EMBL/GenBank/DDBJ whole genome shotgun (WGS) entry which is preliminary data.</text>
</comment>
<evidence type="ECO:0000256" key="2">
    <source>
        <dbReference type="ARBA" id="ARBA00022670"/>
    </source>
</evidence>
<dbReference type="Gene3D" id="2.40.70.10">
    <property type="entry name" value="Acid Proteases"/>
    <property type="match status" value="2"/>
</dbReference>
<evidence type="ECO:0000256" key="3">
    <source>
        <dbReference type="ARBA" id="ARBA00022750"/>
    </source>
</evidence>
<dbReference type="PANTHER" id="PTHR47966">
    <property type="entry name" value="BETA-SITE APP-CLEAVING ENZYME, ISOFORM A-RELATED"/>
    <property type="match status" value="1"/>
</dbReference>
<dbReference type="Pfam" id="PF00026">
    <property type="entry name" value="Asp"/>
    <property type="match status" value="1"/>
</dbReference>
<dbReference type="InterPro" id="IPR011001">
    <property type="entry name" value="Saposin-like"/>
</dbReference>
<evidence type="ECO:0000256" key="6">
    <source>
        <dbReference type="ARBA" id="ARBA00023157"/>
    </source>
</evidence>
<gene>
    <name evidence="12" type="ORF">E3N88_27662</name>
</gene>
<organism evidence="12 13">
    <name type="scientific">Mikania micrantha</name>
    <name type="common">bitter vine</name>
    <dbReference type="NCBI Taxonomy" id="192012"/>
    <lineage>
        <taxon>Eukaryota</taxon>
        <taxon>Viridiplantae</taxon>
        <taxon>Streptophyta</taxon>
        <taxon>Embryophyta</taxon>
        <taxon>Tracheophyta</taxon>
        <taxon>Spermatophyta</taxon>
        <taxon>Magnoliopsida</taxon>
        <taxon>eudicotyledons</taxon>
        <taxon>Gunneridae</taxon>
        <taxon>Pentapetalae</taxon>
        <taxon>asterids</taxon>
        <taxon>campanulids</taxon>
        <taxon>Asterales</taxon>
        <taxon>Asteraceae</taxon>
        <taxon>Asteroideae</taxon>
        <taxon>Heliantheae alliance</taxon>
        <taxon>Eupatorieae</taxon>
        <taxon>Mikania</taxon>
    </lineage>
</organism>
<evidence type="ECO:0000256" key="4">
    <source>
        <dbReference type="ARBA" id="ARBA00022801"/>
    </source>
</evidence>
<dbReference type="PRINTS" id="PR00792">
    <property type="entry name" value="PEPSIN"/>
</dbReference>
<name>A0A5N6MXW2_9ASTR</name>
<keyword evidence="3 10" id="KW-0064">Aspartyl protease</keyword>
<accession>A0A5N6MXW2</accession>
<evidence type="ECO:0000313" key="13">
    <source>
        <dbReference type="Proteomes" id="UP000326396"/>
    </source>
</evidence>
<dbReference type="AlphaFoldDB" id="A0A5N6MXW2"/>
<evidence type="ECO:0000259" key="11">
    <source>
        <dbReference type="PROSITE" id="PS51767"/>
    </source>
</evidence>
<dbReference type="Proteomes" id="UP000326396">
    <property type="component" value="Linkage Group LG4"/>
</dbReference>
<dbReference type="EMBL" id="SZYD01000014">
    <property type="protein sequence ID" value="KAD4179071.1"/>
    <property type="molecule type" value="Genomic_DNA"/>
</dbReference>
<evidence type="ECO:0000313" key="12">
    <source>
        <dbReference type="EMBL" id="KAD4179071.1"/>
    </source>
</evidence>
<sequence>MFSNSTTNGDLVRIPLKKARFGGGIGRIDSNVKSFDDVQDYLKTFIDQYVVNYNVDDDRRSNEDDIVALKNYGDGQYFGEIGIGTPPQNFTVIFDTTSANFWIPSSQCLSSVSCFLHSKYKSSESSTYKVNGKHAYIDYGSGSISGHFSEDNVMVGGLLVQNQEFIEATRDVGMNFLLGQFDGIIGLGFKESVGNNVVPVWDNMVDQHLVKERVMSFWLNRKGEKDEGGEIVFGGVDPKHYKGMHTYVPITHRGSWQFDMGDIRIDGNVTEFCKNGCSAIADTGTSMIAGPTVLINQINQAIGTNGIFTESCHLVINLVGRVIFETLANLVQPTIACIPFGPCLLEDKASPGIRNVIDRSDDVSSGVGAPILCTICKVIMRVIHDVIVNSRNIVLKLFGTICNLIPIPVGASIVDCARIPYMPIISFTIGGKEFQLSPHEYILKIGEGDDVTCYSGFISLDVHPPRGPLWIMGDIFMRRYHTIFDYENLRVGFAEAA</sequence>
<evidence type="ECO:0000256" key="10">
    <source>
        <dbReference type="RuleBase" id="RU000454"/>
    </source>
</evidence>